<keyword evidence="12" id="KW-1185">Reference proteome</keyword>
<keyword evidence="7" id="KW-0472">Membrane</keyword>
<name>A0A2C9VTP7_MANES</name>
<evidence type="ECO:0000256" key="2">
    <source>
        <dbReference type="ARBA" id="ARBA00022692"/>
    </source>
</evidence>
<feature type="domain" description="RING-type" evidence="10">
    <location>
        <begin position="411"/>
        <end position="453"/>
    </location>
</feature>
<keyword evidence="4 8" id="KW-0863">Zinc-finger</keyword>
<evidence type="ECO:0000313" key="12">
    <source>
        <dbReference type="Proteomes" id="UP000091857"/>
    </source>
</evidence>
<evidence type="ECO:0000256" key="9">
    <source>
        <dbReference type="SAM" id="MobiDB-lite"/>
    </source>
</evidence>
<dbReference type="FunFam" id="3.30.40.10:FF:000388">
    <property type="entry name" value="Putative RING zinc finger domain superfamily protein"/>
    <property type="match status" value="1"/>
</dbReference>
<comment type="caution">
    <text evidence="11">The sequence shown here is derived from an EMBL/GenBank/DDBJ whole genome shotgun (WGS) entry which is preliminary data.</text>
</comment>
<evidence type="ECO:0000256" key="3">
    <source>
        <dbReference type="ARBA" id="ARBA00022723"/>
    </source>
</evidence>
<evidence type="ECO:0000256" key="8">
    <source>
        <dbReference type="PROSITE-ProRule" id="PRU00175"/>
    </source>
</evidence>
<dbReference type="SMART" id="SM00184">
    <property type="entry name" value="RING"/>
    <property type="match status" value="1"/>
</dbReference>
<evidence type="ECO:0000256" key="1">
    <source>
        <dbReference type="ARBA" id="ARBA00004167"/>
    </source>
</evidence>
<dbReference type="Proteomes" id="UP000091857">
    <property type="component" value="Chromosome 5"/>
</dbReference>
<organism evidence="11 12">
    <name type="scientific">Manihot esculenta</name>
    <name type="common">Cassava</name>
    <name type="synonym">Jatropha manihot</name>
    <dbReference type="NCBI Taxonomy" id="3983"/>
    <lineage>
        <taxon>Eukaryota</taxon>
        <taxon>Viridiplantae</taxon>
        <taxon>Streptophyta</taxon>
        <taxon>Embryophyta</taxon>
        <taxon>Tracheophyta</taxon>
        <taxon>Spermatophyta</taxon>
        <taxon>Magnoliopsida</taxon>
        <taxon>eudicotyledons</taxon>
        <taxon>Gunneridae</taxon>
        <taxon>Pentapetalae</taxon>
        <taxon>rosids</taxon>
        <taxon>fabids</taxon>
        <taxon>Malpighiales</taxon>
        <taxon>Euphorbiaceae</taxon>
        <taxon>Crotonoideae</taxon>
        <taxon>Manihoteae</taxon>
        <taxon>Manihot</taxon>
    </lineage>
</organism>
<dbReference type="AlphaFoldDB" id="A0A2C9VTP7"/>
<evidence type="ECO:0000256" key="5">
    <source>
        <dbReference type="ARBA" id="ARBA00022833"/>
    </source>
</evidence>
<evidence type="ECO:0000313" key="11">
    <source>
        <dbReference type="EMBL" id="OAY49461.1"/>
    </source>
</evidence>
<feature type="compositionally biased region" description="Polar residues" evidence="9">
    <location>
        <begin position="45"/>
        <end position="54"/>
    </location>
</feature>
<dbReference type="PANTHER" id="PTHR47168:SF3">
    <property type="entry name" value="RING-TYPE DOMAIN-CONTAINING PROTEIN"/>
    <property type="match status" value="1"/>
</dbReference>
<reference evidence="12" key="1">
    <citation type="journal article" date="2016" name="Nat. Biotechnol.">
        <title>Sequencing wild and cultivated cassava and related species reveals extensive interspecific hybridization and genetic diversity.</title>
        <authorList>
            <person name="Bredeson J.V."/>
            <person name="Lyons J.B."/>
            <person name="Prochnik S.E."/>
            <person name="Wu G.A."/>
            <person name="Ha C.M."/>
            <person name="Edsinger-Gonzales E."/>
            <person name="Grimwood J."/>
            <person name="Schmutz J."/>
            <person name="Rabbi I.Y."/>
            <person name="Egesi C."/>
            <person name="Nauluvula P."/>
            <person name="Lebot V."/>
            <person name="Ndunguru J."/>
            <person name="Mkamilo G."/>
            <person name="Bart R.S."/>
            <person name="Setter T.L."/>
            <person name="Gleadow R.M."/>
            <person name="Kulakow P."/>
            <person name="Ferguson M.E."/>
            <person name="Rounsley S."/>
            <person name="Rokhsar D.S."/>
        </authorList>
    </citation>
    <scope>NUCLEOTIDE SEQUENCE [LARGE SCALE GENOMIC DNA]</scope>
    <source>
        <strain evidence="12">cv. AM560-2</strain>
    </source>
</reference>
<keyword evidence="6" id="KW-1133">Transmembrane helix</keyword>
<evidence type="ECO:0000259" key="10">
    <source>
        <dbReference type="PROSITE" id="PS50089"/>
    </source>
</evidence>
<dbReference type="Gramene" id="Manes.05G058100.1.v8.1">
    <property type="protein sequence ID" value="Manes.05G058100.1.v8.1.CDS"/>
    <property type="gene ID" value="Manes.05G058100.v8.1"/>
</dbReference>
<evidence type="ECO:0000256" key="7">
    <source>
        <dbReference type="ARBA" id="ARBA00023136"/>
    </source>
</evidence>
<evidence type="ECO:0000256" key="6">
    <source>
        <dbReference type="ARBA" id="ARBA00022989"/>
    </source>
</evidence>
<dbReference type="GO" id="GO:0016020">
    <property type="term" value="C:membrane"/>
    <property type="evidence" value="ECO:0007669"/>
    <property type="project" value="UniProtKB-SubCell"/>
</dbReference>
<dbReference type="InterPro" id="IPR051653">
    <property type="entry name" value="E3_ligase_sorting_rcpt"/>
</dbReference>
<dbReference type="InterPro" id="IPR001841">
    <property type="entry name" value="Znf_RING"/>
</dbReference>
<dbReference type="Gene3D" id="3.30.40.10">
    <property type="entry name" value="Zinc/RING finger domain, C3HC4 (zinc finger)"/>
    <property type="match status" value="1"/>
</dbReference>
<dbReference type="SUPFAM" id="SSF57850">
    <property type="entry name" value="RING/U-box"/>
    <property type="match status" value="1"/>
</dbReference>
<dbReference type="GO" id="GO:0008270">
    <property type="term" value="F:zinc ion binding"/>
    <property type="evidence" value="ECO:0007669"/>
    <property type="project" value="UniProtKB-KW"/>
</dbReference>
<accession>A0A2C9VTP7</accession>
<feature type="region of interest" description="Disordered" evidence="9">
    <location>
        <begin position="1"/>
        <end position="68"/>
    </location>
</feature>
<protein>
    <recommendedName>
        <fullName evidence="10">RING-type domain-containing protein</fullName>
    </recommendedName>
</protein>
<dbReference type="Pfam" id="PF13639">
    <property type="entry name" value="zf-RING_2"/>
    <property type="match status" value="1"/>
</dbReference>
<dbReference type="PROSITE" id="PS50089">
    <property type="entry name" value="ZF_RING_2"/>
    <property type="match status" value="1"/>
</dbReference>
<keyword evidence="2" id="KW-0812">Transmembrane</keyword>
<comment type="subcellular location">
    <subcellularLocation>
        <location evidence="1">Membrane</location>
        <topology evidence="1">Single-pass membrane protein</topology>
    </subcellularLocation>
</comment>
<dbReference type="PANTHER" id="PTHR47168">
    <property type="entry name" value="RING ZINC FINGER DOMAIN SUPERFAMILY PROTEIN-RELATED"/>
    <property type="match status" value="1"/>
</dbReference>
<keyword evidence="3" id="KW-0479">Metal-binding</keyword>
<dbReference type="InterPro" id="IPR013083">
    <property type="entry name" value="Znf_RING/FYVE/PHD"/>
</dbReference>
<sequence length="473" mass="52137">MGSSNSRSVSSPSRSGRKRRLLPSLFCGSSVSHSPMEMSDHVDDSSTGSPQNSTRPRHISVSSEQQSSSTFLLETGLSGFCAETGSNSDSAVDTSFTHSFSNHSENSELHYQQVNVNDNLMEAHRDDKSLSADAPLTSIVGQDTGDVHSDAETIADMSVDGNTADFSSDVSGSLVDSQPLPRSLLSIGEQGQIGMGVLLVDVVSIHSNTLSSTIDEISNREMRRNTRRMFWDAFSRNSFRRNSDFPTIVFTTRHADDLGSSDRWLLDFSGDLHYDGVGRESVVSSTRNDHRSGRQWQSRYETPERFHDVHDEQTWQGSSCATGRHPRGTCSCESSFLGEESSSQANISQSQIFMLADALFEVLEEIHHHRMSRSLSMLTLPAPEAVVNSFPLKNHKVSCKSENGAHDVQQCHICLVDYEEGDKIRVLPCSHEYHMLCVDKWLKEVHGVCPLCRDDVCKGVAEGSSSNPEIPSL</sequence>
<dbReference type="EMBL" id="CM004391">
    <property type="protein sequence ID" value="OAY49461.1"/>
    <property type="molecule type" value="Genomic_DNA"/>
</dbReference>
<feature type="compositionally biased region" description="Low complexity" evidence="9">
    <location>
        <begin position="1"/>
        <end position="14"/>
    </location>
</feature>
<dbReference type="OMA" id="DSPENCQ"/>
<evidence type="ECO:0000256" key="4">
    <source>
        <dbReference type="ARBA" id="ARBA00022771"/>
    </source>
</evidence>
<gene>
    <name evidence="11" type="ORF">MANES_05G058100v8</name>
</gene>
<keyword evidence="5" id="KW-0862">Zinc</keyword>
<proteinExistence type="predicted"/>